<comment type="caution">
    <text evidence="4">The sequence shown here is derived from an EMBL/GenBank/DDBJ whole genome shotgun (WGS) entry which is preliminary data.</text>
</comment>
<evidence type="ECO:0000256" key="1">
    <source>
        <dbReference type="ARBA" id="ARBA00004196"/>
    </source>
</evidence>
<feature type="non-terminal residue" evidence="4">
    <location>
        <position position="328"/>
    </location>
</feature>
<feature type="coiled-coil region" evidence="3">
    <location>
        <begin position="142"/>
        <end position="169"/>
    </location>
</feature>
<organism evidence="4 5">
    <name type="scientific">Candidatus Azambacteria bacterium GW2011_GWC1_46_13</name>
    <dbReference type="NCBI Taxonomy" id="1618619"/>
    <lineage>
        <taxon>Bacteria</taxon>
        <taxon>Candidatus Azamiibacteriota</taxon>
    </lineage>
</organism>
<dbReference type="InterPro" id="IPR050465">
    <property type="entry name" value="UPF0194_transport"/>
</dbReference>
<dbReference type="AlphaFoldDB" id="A0A0G1NKD1"/>
<dbReference type="Proteomes" id="UP000034569">
    <property type="component" value="Unassembled WGS sequence"/>
</dbReference>
<name>A0A0G1NKD1_9BACT</name>
<proteinExistence type="predicted"/>
<dbReference type="PANTHER" id="PTHR32347:SF23">
    <property type="entry name" value="BLL5650 PROTEIN"/>
    <property type="match status" value="1"/>
</dbReference>
<dbReference type="EMBL" id="LCLU01000037">
    <property type="protein sequence ID" value="KKU20797.1"/>
    <property type="molecule type" value="Genomic_DNA"/>
</dbReference>
<dbReference type="GO" id="GO:0030313">
    <property type="term" value="C:cell envelope"/>
    <property type="evidence" value="ECO:0007669"/>
    <property type="project" value="UniProtKB-SubCell"/>
</dbReference>
<dbReference type="PANTHER" id="PTHR32347">
    <property type="entry name" value="EFFLUX SYSTEM COMPONENT YKNX-RELATED"/>
    <property type="match status" value="1"/>
</dbReference>
<gene>
    <name evidence="4" type="ORF">UX33_C0037G0010</name>
</gene>
<comment type="subcellular location">
    <subcellularLocation>
        <location evidence="1">Cell envelope</location>
    </subcellularLocation>
</comment>
<dbReference type="Gene3D" id="2.40.420.20">
    <property type="match status" value="1"/>
</dbReference>
<reference evidence="4 5" key="1">
    <citation type="journal article" date="2015" name="Nature">
        <title>rRNA introns, odd ribosomes, and small enigmatic genomes across a large radiation of phyla.</title>
        <authorList>
            <person name="Brown C.T."/>
            <person name="Hug L.A."/>
            <person name="Thomas B.C."/>
            <person name="Sharon I."/>
            <person name="Castelle C.J."/>
            <person name="Singh A."/>
            <person name="Wilkins M.J."/>
            <person name="Williams K.H."/>
            <person name="Banfield J.F."/>
        </authorList>
    </citation>
    <scope>NUCLEOTIDE SEQUENCE [LARGE SCALE GENOMIC DNA]</scope>
</reference>
<accession>A0A0G1NKD1</accession>
<protein>
    <submittedName>
        <fullName evidence="4">Efflux transporter, RND family, MFP subunit</fullName>
    </submittedName>
</protein>
<evidence type="ECO:0000256" key="2">
    <source>
        <dbReference type="ARBA" id="ARBA00023054"/>
    </source>
</evidence>
<evidence type="ECO:0000313" key="5">
    <source>
        <dbReference type="Proteomes" id="UP000034569"/>
    </source>
</evidence>
<evidence type="ECO:0000256" key="3">
    <source>
        <dbReference type="SAM" id="Coils"/>
    </source>
</evidence>
<evidence type="ECO:0000313" key="4">
    <source>
        <dbReference type="EMBL" id="KKU20797.1"/>
    </source>
</evidence>
<sequence>MELDNLSSEQSALDQALINGEKHLTTVRDFLARLTDAVNSAANLPASTVATYKANVNTGRTNVNTAFSNISSQKQLIAAQKAADQSNIASAEAKVNDASNSLKSAEDDLALKKAGTTAEQIAAQEAQVKQALANVSGQRALIKQAEADIASVKAQIDATQEKIKKSTLRAPAPAKIVKIFLEKREVFKPGQSAVSLSTSGYKLQADVSELDIGKIRDINGNEVLIRLDAFPGKEFKGRVVLIEQKEIIKEGDKYYRVNIYFEDQATGARSGMSGDLIIQISFKENALKIPELAVYKKGETKFVKIFEDGRQREAEIETGASDGEFIEV</sequence>
<dbReference type="Gene3D" id="2.40.30.170">
    <property type="match status" value="1"/>
</dbReference>
<keyword evidence="2 3" id="KW-0175">Coiled coil</keyword>